<sequence>MAGPDALNPVAERLKDDLTELATIRAPESGGWTRTVFSEPYRSARDWVRARMRSAGLDVHADGAGNLIGVLPGRDPSAPALMTGSHTDTVESGGRFDGVVGVLGALEAVRLMRENGIRLERDLLVVDFLGEESNDFGLSCLGSRALAGELTRAHLDRVDHEGVRLGDRYTGFGLDPSAVLGAAGDFTTNGLHRYLELHIEQGPVLEEHGSAIGVVTAIAGIRRLVADFIGRADHAGTTPMTVRRDALAAAAAAVLAVRQEGCGAPVHGVATTSRLDAEPGSPNVVPARVRMQAEMRSVDVGWLSDAQRRLAQKITEQAGEFGVDADLRWSVDNDRVPAHADVQQTITSITDALGIGWEAIPSGATHDAVHIARLCPMGMIFIPSREGRSHCPEEWTELDDILTGVRVHTETLIALDRSA</sequence>
<evidence type="ECO:0000256" key="1">
    <source>
        <dbReference type="ARBA" id="ARBA00006153"/>
    </source>
</evidence>
<proteinExistence type="inferred from homology"/>
<feature type="binding site" evidence="4">
    <location>
        <position position="223"/>
    </location>
    <ligand>
        <name>allantoate</name>
        <dbReference type="ChEBI" id="CHEBI:17536"/>
    </ligand>
</feature>
<evidence type="ECO:0000313" key="6">
    <source>
        <dbReference type="Proteomes" id="UP000315677"/>
    </source>
</evidence>
<feature type="binding site" evidence="3">
    <location>
        <position position="86"/>
    </location>
    <ligand>
        <name>Zn(2+)</name>
        <dbReference type="ChEBI" id="CHEBI:29105"/>
        <label>1</label>
    </ligand>
</feature>
<dbReference type="OrthoDB" id="9808195at2"/>
<dbReference type="InterPro" id="IPR036264">
    <property type="entry name" value="Bact_exopeptidase_dim_dom"/>
</dbReference>
<dbReference type="EMBL" id="VFPA01000003">
    <property type="protein sequence ID" value="TQM09116.1"/>
    <property type="molecule type" value="Genomic_DNA"/>
</dbReference>
<dbReference type="Gene3D" id="3.30.70.360">
    <property type="match status" value="1"/>
</dbReference>
<feature type="binding site" evidence="3">
    <location>
        <position position="132"/>
    </location>
    <ligand>
        <name>Zn(2+)</name>
        <dbReference type="ChEBI" id="CHEBI:29105"/>
        <label>2</label>
    </ligand>
</feature>
<dbReference type="GO" id="GO:0046872">
    <property type="term" value="F:metal ion binding"/>
    <property type="evidence" value="ECO:0007669"/>
    <property type="project" value="UniProtKB-KW"/>
</dbReference>
<gene>
    <name evidence="5" type="ORF">FB558_4864</name>
</gene>
<dbReference type="GO" id="GO:0016813">
    <property type="term" value="F:hydrolase activity, acting on carbon-nitrogen (but not peptide) bonds, in linear amidines"/>
    <property type="evidence" value="ECO:0007669"/>
    <property type="project" value="InterPro"/>
</dbReference>
<dbReference type="CDD" id="cd03884">
    <property type="entry name" value="M20_bAS"/>
    <property type="match status" value="1"/>
</dbReference>
<dbReference type="Gene3D" id="3.40.630.10">
    <property type="entry name" value="Zn peptidases"/>
    <property type="match status" value="1"/>
</dbReference>
<reference evidence="5 6" key="1">
    <citation type="submission" date="2019-06" db="EMBL/GenBank/DDBJ databases">
        <title>Sequencing the genomes of 1000 actinobacteria strains.</title>
        <authorList>
            <person name="Klenk H.-P."/>
        </authorList>
    </citation>
    <scope>NUCLEOTIDE SEQUENCE [LARGE SCALE GENOMIC DNA]</scope>
    <source>
        <strain evidence="5 6">DSM 45301</strain>
    </source>
</reference>
<dbReference type="AlphaFoldDB" id="A0A543DIE7"/>
<feature type="binding site" evidence="3">
    <location>
        <position position="97"/>
    </location>
    <ligand>
        <name>Zn(2+)</name>
        <dbReference type="ChEBI" id="CHEBI:29105"/>
        <label>1</label>
    </ligand>
</feature>
<feature type="binding site" evidence="3">
    <location>
        <position position="198"/>
    </location>
    <ligand>
        <name>Zn(2+)</name>
        <dbReference type="ChEBI" id="CHEBI:29105"/>
        <label>1</label>
    </ligand>
</feature>
<comment type="similarity">
    <text evidence="1">Belongs to the peptidase M20 family.</text>
</comment>
<dbReference type="InterPro" id="IPR002933">
    <property type="entry name" value="Peptidase_M20"/>
</dbReference>
<organism evidence="5 6">
    <name type="scientific">Pseudonocardia kunmingensis</name>
    <dbReference type="NCBI Taxonomy" id="630975"/>
    <lineage>
        <taxon>Bacteria</taxon>
        <taxon>Bacillati</taxon>
        <taxon>Actinomycetota</taxon>
        <taxon>Actinomycetes</taxon>
        <taxon>Pseudonocardiales</taxon>
        <taxon>Pseudonocardiaceae</taxon>
        <taxon>Pseudonocardia</taxon>
    </lineage>
</organism>
<keyword evidence="3" id="KW-0862">Zinc</keyword>
<dbReference type="NCBIfam" id="TIGR01879">
    <property type="entry name" value="hydantase"/>
    <property type="match status" value="1"/>
</dbReference>
<evidence type="ECO:0000256" key="3">
    <source>
        <dbReference type="PIRSR" id="PIRSR001235-1"/>
    </source>
</evidence>
<evidence type="ECO:0000256" key="4">
    <source>
        <dbReference type="PIRSR" id="PIRSR001235-2"/>
    </source>
</evidence>
<accession>A0A543DIE7</accession>
<feature type="binding site" evidence="3">
    <location>
        <position position="390"/>
    </location>
    <ligand>
        <name>Zn(2+)</name>
        <dbReference type="ChEBI" id="CHEBI:29105"/>
        <label>2</label>
    </ligand>
</feature>
<feature type="binding site" evidence="4">
    <location>
        <position position="296"/>
    </location>
    <ligand>
        <name>allantoate</name>
        <dbReference type="ChEBI" id="CHEBI:17536"/>
    </ligand>
</feature>
<dbReference type="Pfam" id="PF01546">
    <property type="entry name" value="Peptidase_M20"/>
    <property type="match status" value="1"/>
</dbReference>
<name>A0A543DIE7_9PSEU</name>
<evidence type="ECO:0000313" key="5">
    <source>
        <dbReference type="EMBL" id="TQM09116.1"/>
    </source>
</evidence>
<dbReference type="Proteomes" id="UP000315677">
    <property type="component" value="Unassembled WGS sequence"/>
</dbReference>
<comment type="caution">
    <text evidence="5">The sequence shown here is derived from an EMBL/GenBank/DDBJ whole genome shotgun (WGS) entry which is preliminary data.</text>
</comment>
<dbReference type="PANTHER" id="PTHR32494">
    <property type="entry name" value="ALLANTOATE DEIMINASE-RELATED"/>
    <property type="match status" value="1"/>
</dbReference>
<dbReference type="SUPFAM" id="SSF53187">
    <property type="entry name" value="Zn-dependent exopeptidases"/>
    <property type="match status" value="1"/>
</dbReference>
<comment type="cofactor">
    <cofactor evidence="3">
        <name>Zn(2+)</name>
        <dbReference type="ChEBI" id="CHEBI:29105"/>
    </cofactor>
    <text evidence="3">Binds 2 Zn(2+) ions per subunit.</text>
</comment>
<keyword evidence="3" id="KW-0479">Metal-binding</keyword>
<dbReference type="RefSeq" id="WP_142057093.1">
    <property type="nucleotide sequence ID" value="NZ_VFPA01000003.1"/>
</dbReference>
<dbReference type="PIRSF" id="PIRSF001235">
    <property type="entry name" value="Amidase_carbamoylase"/>
    <property type="match status" value="1"/>
</dbReference>
<evidence type="ECO:0000256" key="2">
    <source>
        <dbReference type="ARBA" id="ARBA00022801"/>
    </source>
</evidence>
<dbReference type="PANTHER" id="PTHR32494:SF5">
    <property type="entry name" value="ALLANTOATE AMIDOHYDROLASE"/>
    <property type="match status" value="1"/>
</dbReference>
<dbReference type="SUPFAM" id="SSF55031">
    <property type="entry name" value="Bacterial exopeptidase dimerisation domain"/>
    <property type="match status" value="1"/>
</dbReference>
<keyword evidence="2 5" id="KW-0378">Hydrolase</keyword>
<dbReference type="InterPro" id="IPR010158">
    <property type="entry name" value="Amidase_Cbmase"/>
</dbReference>
<keyword evidence="6" id="KW-1185">Reference proteome</keyword>
<feature type="binding site" evidence="3">
    <location>
        <position position="97"/>
    </location>
    <ligand>
        <name>Zn(2+)</name>
        <dbReference type="ChEBI" id="CHEBI:29105"/>
        <label>2</label>
    </ligand>
</feature>
<protein>
    <submittedName>
        <fullName evidence="5">N-carbamoyl-L-amino-acid hydrolase</fullName>
    </submittedName>
</protein>
<feature type="binding site" evidence="4">
    <location>
        <position position="283"/>
    </location>
    <ligand>
        <name>allantoate</name>
        <dbReference type="ChEBI" id="CHEBI:17536"/>
    </ligand>
</feature>